<dbReference type="SUPFAM" id="SSF47954">
    <property type="entry name" value="Cyclin-like"/>
    <property type="match status" value="2"/>
</dbReference>
<dbReference type="AlphaFoldDB" id="A0AAD7Y389"/>
<dbReference type="GO" id="GO:0051301">
    <property type="term" value="P:cell division"/>
    <property type="evidence" value="ECO:0007669"/>
    <property type="project" value="UniProtKB-KW"/>
</dbReference>
<dbReference type="SMART" id="SM00385">
    <property type="entry name" value="CYCLIN"/>
    <property type="match status" value="2"/>
</dbReference>
<name>A0AAD7Y389_9FUNG</name>
<feature type="domain" description="Cyclin-like" evidence="6">
    <location>
        <begin position="234"/>
        <end position="318"/>
    </location>
</feature>
<proteinExistence type="inferred from homology"/>
<gene>
    <name evidence="8" type="ORF">O0I10_001144</name>
</gene>
<keyword evidence="3" id="KW-0131">Cell cycle</keyword>
<dbReference type="InterPro" id="IPR036915">
    <property type="entry name" value="Cyclin-like_sf"/>
</dbReference>
<feature type="domain" description="Cyclin C-terminal" evidence="7">
    <location>
        <begin position="327"/>
        <end position="443"/>
    </location>
</feature>
<dbReference type="PANTHER" id="PTHR10177">
    <property type="entry name" value="CYCLINS"/>
    <property type="match status" value="1"/>
</dbReference>
<keyword evidence="9" id="KW-1185">Reference proteome</keyword>
<keyword evidence="2 4" id="KW-0195">Cyclin</keyword>
<evidence type="ECO:0000259" key="7">
    <source>
        <dbReference type="SMART" id="SM01332"/>
    </source>
</evidence>
<dbReference type="Gene3D" id="1.10.472.10">
    <property type="entry name" value="Cyclin-like"/>
    <property type="match status" value="2"/>
</dbReference>
<dbReference type="Pfam" id="PF02984">
    <property type="entry name" value="Cyclin_C"/>
    <property type="match status" value="1"/>
</dbReference>
<dbReference type="Pfam" id="PF00134">
    <property type="entry name" value="Cyclin_N"/>
    <property type="match status" value="1"/>
</dbReference>
<dbReference type="InterPro" id="IPR013763">
    <property type="entry name" value="Cyclin-like_dom"/>
</dbReference>
<evidence type="ECO:0000256" key="4">
    <source>
        <dbReference type="RuleBase" id="RU000383"/>
    </source>
</evidence>
<sequence length="457" mass="52713">MDYSFRSKIADHSHSTTTTTTAVDENGPFEGGASMVATATRLNYKGSKASFTLRPALDDTSNIQQKAQPKHKHRSISTDTTAAAAPLPLDVDDLSSNIPHKRRRLEQLSPFPVLPIQLPEYLRPLSSSSTSKRQNWSLSTIETRSRTRLYEKGVPPRQIFDYNNNKQHHHHRPKEPFACAKNQMGWVNAPSVVEYEHEIYQHLREIELKILPEQDYASYHEKGFDWDTRSILMNWMIALHSRFRLRPETLYLSINIADRFLSRQPVPRDDLSLVIITSLVIGCKYEEGLTPCVAQLVDFAGHDYTEREVHVAERYILEVIDYNLAYPNPLQFWRRIIKDQPCDRITSAIAQYLIEISCVDHHFLYILPSKIGAAAVYLSRSIARKSPLWTKEFIDISGYAQVIELKQVAQLMVNYLSKPIEDSVLFRKWSAKQLLGISLHVRDWILLYHRNNMRSKG</sequence>
<dbReference type="FunFam" id="1.10.472.10:FF:000001">
    <property type="entry name" value="G2/mitotic-specific cyclin"/>
    <property type="match status" value="1"/>
</dbReference>
<evidence type="ECO:0008006" key="10">
    <source>
        <dbReference type="Google" id="ProtNLM"/>
    </source>
</evidence>
<reference evidence="8 9" key="1">
    <citation type="submission" date="2023-03" db="EMBL/GenBank/DDBJ databases">
        <title>Genome sequence of Lichtheimia ornata CBS 291.66.</title>
        <authorList>
            <person name="Mohabir J.T."/>
            <person name="Shea T.P."/>
            <person name="Kurbessoian T."/>
            <person name="Berby B."/>
            <person name="Fontaine J."/>
            <person name="Livny J."/>
            <person name="Gnirke A."/>
            <person name="Stajich J.E."/>
            <person name="Cuomo C.A."/>
        </authorList>
    </citation>
    <scope>NUCLEOTIDE SEQUENCE [LARGE SCALE GENOMIC DNA]</scope>
    <source>
        <strain evidence="8">CBS 291.66</strain>
    </source>
</reference>
<evidence type="ECO:0000256" key="5">
    <source>
        <dbReference type="SAM" id="MobiDB-lite"/>
    </source>
</evidence>
<dbReference type="RefSeq" id="XP_058347880.1">
    <property type="nucleotide sequence ID" value="XM_058481242.1"/>
</dbReference>
<dbReference type="InterPro" id="IPR004367">
    <property type="entry name" value="Cyclin_C-dom"/>
</dbReference>
<dbReference type="GeneID" id="83208562"/>
<feature type="domain" description="Cyclin-like" evidence="6">
    <location>
        <begin position="331"/>
        <end position="414"/>
    </location>
</feature>
<comment type="caution">
    <text evidence="8">The sequence shown here is derived from an EMBL/GenBank/DDBJ whole genome shotgun (WGS) entry which is preliminary data.</text>
</comment>
<evidence type="ECO:0000256" key="3">
    <source>
        <dbReference type="ARBA" id="ARBA00023306"/>
    </source>
</evidence>
<comment type="similarity">
    <text evidence="4">Belongs to the cyclin family.</text>
</comment>
<accession>A0AAD7Y389</accession>
<keyword evidence="1" id="KW-0132">Cell division</keyword>
<evidence type="ECO:0000259" key="6">
    <source>
        <dbReference type="SMART" id="SM00385"/>
    </source>
</evidence>
<feature type="region of interest" description="Disordered" evidence="5">
    <location>
        <begin position="1"/>
        <end position="26"/>
    </location>
</feature>
<dbReference type="Proteomes" id="UP001234581">
    <property type="component" value="Unassembled WGS sequence"/>
</dbReference>
<evidence type="ECO:0000313" key="9">
    <source>
        <dbReference type="Proteomes" id="UP001234581"/>
    </source>
</evidence>
<evidence type="ECO:0000313" key="8">
    <source>
        <dbReference type="EMBL" id="KAJ8662968.1"/>
    </source>
</evidence>
<dbReference type="SMART" id="SM01332">
    <property type="entry name" value="Cyclin_C"/>
    <property type="match status" value="1"/>
</dbReference>
<evidence type="ECO:0000256" key="1">
    <source>
        <dbReference type="ARBA" id="ARBA00022618"/>
    </source>
</evidence>
<organism evidence="8 9">
    <name type="scientific">Lichtheimia ornata</name>
    <dbReference type="NCBI Taxonomy" id="688661"/>
    <lineage>
        <taxon>Eukaryota</taxon>
        <taxon>Fungi</taxon>
        <taxon>Fungi incertae sedis</taxon>
        <taxon>Mucoromycota</taxon>
        <taxon>Mucoromycotina</taxon>
        <taxon>Mucoromycetes</taxon>
        <taxon>Mucorales</taxon>
        <taxon>Lichtheimiaceae</taxon>
        <taxon>Lichtheimia</taxon>
    </lineage>
</organism>
<protein>
    <recommendedName>
        <fullName evidence="10">Cyclin N-terminal domain-containing protein</fullName>
    </recommendedName>
</protein>
<dbReference type="EMBL" id="JARTCD010000003">
    <property type="protein sequence ID" value="KAJ8662968.1"/>
    <property type="molecule type" value="Genomic_DNA"/>
</dbReference>
<dbReference type="InterPro" id="IPR039361">
    <property type="entry name" value="Cyclin"/>
</dbReference>
<evidence type="ECO:0000256" key="2">
    <source>
        <dbReference type="ARBA" id="ARBA00023127"/>
    </source>
</evidence>
<feature type="region of interest" description="Disordered" evidence="5">
    <location>
        <begin position="62"/>
        <end position="81"/>
    </location>
</feature>
<dbReference type="InterPro" id="IPR006671">
    <property type="entry name" value="Cyclin_N"/>
</dbReference>